<keyword evidence="3" id="KW-0378">Hydrolase</keyword>
<evidence type="ECO:0000256" key="1">
    <source>
        <dbReference type="ARBA" id="ARBA00008455"/>
    </source>
</evidence>
<evidence type="ECO:0000256" key="2">
    <source>
        <dbReference type="ARBA" id="ARBA00022670"/>
    </source>
</evidence>
<dbReference type="Proteomes" id="UP000827721">
    <property type="component" value="Unassembled WGS sequence"/>
</dbReference>
<keyword evidence="9" id="KW-1185">Reference proteome</keyword>
<dbReference type="InterPro" id="IPR013201">
    <property type="entry name" value="Prot_inhib_I29"/>
</dbReference>
<gene>
    <name evidence="8" type="ORF">JRO89_XS07G0030600</name>
</gene>
<dbReference type="InterPro" id="IPR038765">
    <property type="entry name" value="Papain-like_cys_pep_sf"/>
</dbReference>
<evidence type="ECO:0000259" key="7">
    <source>
        <dbReference type="SMART" id="SM00848"/>
    </source>
</evidence>
<evidence type="ECO:0000256" key="5">
    <source>
        <dbReference type="ARBA" id="ARBA00023157"/>
    </source>
</evidence>
<comment type="caution">
    <text evidence="8">The sequence shown here is derived from an EMBL/GenBank/DDBJ whole genome shotgun (WGS) entry which is preliminary data.</text>
</comment>
<dbReference type="InterPro" id="IPR039417">
    <property type="entry name" value="Peptidase_C1A_papain-like"/>
</dbReference>
<dbReference type="InterPro" id="IPR013128">
    <property type="entry name" value="Peptidase_C1A"/>
</dbReference>
<dbReference type="SMART" id="SM00645">
    <property type="entry name" value="Pept_C1"/>
    <property type="match status" value="1"/>
</dbReference>
<dbReference type="CDD" id="cd02248">
    <property type="entry name" value="Peptidase_C1A"/>
    <property type="match status" value="1"/>
</dbReference>
<dbReference type="Gene3D" id="3.90.70.10">
    <property type="entry name" value="Cysteine proteinases"/>
    <property type="match status" value="1"/>
</dbReference>
<proteinExistence type="inferred from homology"/>
<dbReference type="EMBL" id="JAFEMO010000007">
    <property type="protein sequence ID" value="KAH7567198.1"/>
    <property type="molecule type" value="Genomic_DNA"/>
</dbReference>
<accession>A0ABQ8HS88</accession>
<evidence type="ECO:0008006" key="10">
    <source>
        <dbReference type="Google" id="ProtNLM"/>
    </source>
</evidence>
<dbReference type="Pfam" id="PF08246">
    <property type="entry name" value="Inhibitor_I29"/>
    <property type="match status" value="1"/>
</dbReference>
<evidence type="ECO:0000259" key="6">
    <source>
        <dbReference type="SMART" id="SM00645"/>
    </source>
</evidence>
<sequence length="247" mass="27234">MHGLNDHSSIQQVVSSNGHDDLLLMSAYNQFSAFKEKYNKTYLTQEEDDYRFGVFMSNLHQARRNQILDPTVIHGVTKFSDLMPSSTSALTCTDDKRICNLGCKGGNYVLAHRYMLKVGGVEATKDYPYTGIDGSCKFDKNKIVPSIYEFNNIVADEDQFAANLVEYGTVAVGINGDMLQTYTGGIACPPCSGTLNHALTLVGYGSDRHWIIKNSFGTNFGENGYYRLCKGRLTCGENPVAAFPLSA</sequence>
<feature type="domain" description="Cathepsin propeptide inhibitor" evidence="7">
    <location>
        <begin position="31"/>
        <end position="87"/>
    </location>
</feature>
<dbReference type="InterPro" id="IPR025660">
    <property type="entry name" value="Pept_his_AS"/>
</dbReference>
<protein>
    <recommendedName>
        <fullName evidence="10">Cysteine proteinase</fullName>
    </recommendedName>
</protein>
<evidence type="ECO:0000256" key="4">
    <source>
        <dbReference type="ARBA" id="ARBA00022807"/>
    </source>
</evidence>
<comment type="similarity">
    <text evidence="1">Belongs to the peptidase C1 family.</text>
</comment>
<dbReference type="PROSITE" id="PS00639">
    <property type="entry name" value="THIOL_PROTEASE_HIS"/>
    <property type="match status" value="1"/>
</dbReference>
<evidence type="ECO:0000313" key="8">
    <source>
        <dbReference type="EMBL" id="KAH7567198.1"/>
    </source>
</evidence>
<evidence type="ECO:0000313" key="9">
    <source>
        <dbReference type="Proteomes" id="UP000827721"/>
    </source>
</evidence>
<dbReference type="SMART" id="SM00848">
    <property type="entry name" value="Inhibitor_I29"/>
    <property type="match status" value="1"/>
</dbReference>
<evidence type="ECO:0000256" key="3">
    <source>
        <dbReference type="ARBA" id="ARBA00022801"/>
    </source>
</evidence>
<feature type="domain" description="Peptidase C1A papain C-terminal" evidence="6">
    <location>
        <begin position="44"/>
        <end position="245"/>
    </location>
</feature>
<reference evidence="8 9" key="1">
    <citation type="submission" date="2021-02" db="EMBL/GenBank/DDBJ databases">
        <title>Plant Genome Project.</title>
        <authorList>
            <person name="Zhang R.-G."/>
        </authorList>
    </citation>
    <scope>NUCLEOTIDE SEQUENCE [LARGE SCALE GENOMIC DNA]</scope>
    <source>
        <tissue evidence="8">Leaves</tissue>
    </source>
</reference>
<name>A0ABQ8HS88_9ROSI</name>
<dbReference type="PANTHER" id="PTHR12411">
    <property type="entry name" value="CYSTEINE PROTEASE FAMILY C1-RELATED"/>
    <property type="match status" value="1"/>
</dbReference>
<keyword evidence="2" id="KW-0645">Protease</keyword>
<dbReference type="Gene3D" id="1.10.287.2250">
    <property type="match status" value="1"/>
</dbReference>
<keyword evidence="5" id="KW-1015">Disulfide bond</keyword>
<organism evidence="8 9">
    <name type="scientific">Xanthoceras sorbifolium</name>
    <dbReference type="NCBI Taxonomy" id="99658"/>
    <lineage>
        <taxon>Eukaryota</taxon>
        <taxon>Viridiplantae</taxon>
        <taxon>Streptophyta</taxon>
        <taxon>Embryophyta</taxon>
        <taxon>Tracheophyta</taxon>
        <taxon>Spermatophyta</taxon>
        <taxon>Magnoliopsida</taxon>
        <taxon>eudicotyledons</taxon>
        <taxon>Gunneridae</taxon>
        <taxon>Pentapetalae</taxon>
        <taxon>rosids</taxon>
        <taxon>malvids</taxon>
        <taxon>Sapindales</taxon>
        <taxon>Sapindaceae</taxon>
        <taxon>Xanthoceroideae</taxon>
        <taxon>Xanthoceras</taxon>
    </lineage>
</organism>
<keyword evidence="4" id="KW-0788">Thiol protease</keyword>
<dbReference type="Pfam" id="PF00112">
    <property type="entry name" value="Peptidase_C1"/>
    <property type="match status" value="1"/>
</dbReference>
<dbReference type="SUPFAM" id="SSF54001">
    <property type="entry name" value="Cysteine proteinases"/>
    <property type="match status" value="1"/>
</dbReference>
<dbReference type="InterPro" id="IPR000668">
    <property type="entry name" value="Peptidase_C1A_C"/>
</dbReference>